<dbReference type="InterPro" id="IPR022644">
    <property type="entry name" value="De-COase2_N"/>
</dbReference>
<dbReference type="Pfam" id="PF02784">
    <property type="entry name" value="Orn_Arg_deC_N"/>
    <property type="match status" value="1"/>
</dbReference>
<dbReference type="InterPro" id="IPR009006">
    <property type="entry name" value="Ala_racemase/Decarboxylase_C"/>
</dbReference>
<evidence type="ECO:0000259" key="7">
    <source>
        <dbReference type="Pfam" id="PF00278"/>
    </source>
</evidence>
<evidence type="ECO:0000313" key="10">
    <source>
        <dbReference type="Proteomes" id="UP000886812"/>
    </source>
</evidence>
<dbReference type="InterPro" id="IPR029066">
    <property type="entry name" value="PLP-binding_barrel"/>
</dbReference>
<evidence type="ECO:0000256" key="3">
    <source>
        <dbReference type="ARBA" id="ARBA00022898"/>
    </source>
</evidence>
<evidence type="ECO:0000256" key="1">
    <source>
        <dbReference type="ARBA" id="ARBA00001933"/>
    </source>
</evidence>
<dbReference type="PANTHER" id="PTHR43727">
    <property type="entry name" value="DIAMINOPIMELATE DECARBOXYLASE"/>
    <property type="match status" value="1"/>
</dbReference>
<comment type="caution">
    <text evidence="9">The sequence shown here is derived from an EMBL/GenBank/DDBJ whole genome shotgun (WGS) entry which is preliminary data.</text>
</comment>
<dbReference type="SUPFAM" id="SSF50621">
    <property type="entry name" value="Alanine racemase C-terminal domain-like"/>
    <property type="match status" value="1"/>
</dbReference>
<dbReference type="Pfam" id="PF00278">
    <property type="entry name" value="Orn_DAP_Arg_deC"/>
    <property type="match status" value="1"/>
</dbReference>
<protein>
    <submittedName>
        <fullName evidence="9">Diaminopimelate decarboxylase</fullName>
    </submittedName>
</protein>
<gene>
    <name evidence="9" type="ORF">IAC75_05675</name>
</gene>
<evidence type="ECO:0000259" key="8">
    <source>
        <dbReference type="Pfam" id="PF02784"/>
    </source>
</evidence>
<dbReference type="InterPro" id="IPR022643">
    <property type="entry name" value="De-COase2_C"/>
</dbReference>
<dbReference type="InterPro" id="IPR000183">
    <property type="entry name" value="Orn/DAP/Arg_de-COase"/>
</dbReference>
<dbReference type="InterPro" id="IPR002986">
    <property type="entry name" value="DAP_deCOOHase_LysA"/>
</dbReference>
<feature type="domain" description="Orn/DAP/Arg decarboxylase 2 C-terminal" evidence="7">
    <location>
        <begin position="24"/>
        <end position="373"/>
    </location>
</feature>
<evidence type="ECO:0000313" key="9">
    <source>
        <dbReference type="EMBL" id="HIV04619.1"/>
    </source>
</evidence>
<comment type="cofactor">
    <cofactor evidence="1 5">
        <name>pyridoxal 5'-phosphate</name>
        <dbReference type="ChEBI" id="CHEBI:597326"/>
    </cofactor>
</comment>
<evidence type="ECO:0000256" key="4">
    <source>
        <dbReference type="ARBA" id="ARBA00023239"/>
    </source>
</evidence>
<keyword evidence="4" id="KW-0456">Lyase</keyword>
<dbReference type="Gene3D" id="3.20.20.10">
    <property type="entry name" value="Alanine racemase"/>
    <property type="match status" value="1"/>
</dbReference>
<reference evidence="9" key="1">
    <citation type="submission" date="2020-10" db="EMBL/GenBank/DDBJ databases">
        <authorList>
            <person name="Gilroy R."/>
        </authorList>
    </citation>
    <scope>NUCLEOTIDE SEQUENCE</scope>
    <source>
        <strain evidence="9">10669</strain>
    </source>
</reference>
<keyword evidence="3 5" id="KW-0663">Pyridoxal phosphate</keyword>
<dbReference type="PANTHER" id="PTHR43727:SF2">
    <property type="entry name" value="GROUP IV DECARBOXYLASE"/>
    <property type="match status" value="1"/>
</dbReference>
<dbReference type="SUPFAM" id="SSF51419">
    <property type="entry name" value="PLP-binding barrel"/>
    <property type="match status" value="1"/>
</dbReference>
<sequence length="419" mass="45036">MTQHPFLSAEKAAALAERFGTPLYVYDEKTLRANAAACLAFPNAFGLTVRFAIKACPNAAVLRLFLSLGLHFDASSVYEVRRAMLAGVPAEKISLSTQELPEDFAELLRGGVKFNACSLDQLERFGRAFPGARVGVRFNPGMGSGGTGKTNVGGPDSSFGIWHEYAGTVKEILEKHGLELERIHTHIGSGSDPAVWQKAALRSLGMVRLFPTARTLDFGGGYKVARVDGEKTTDLQDCGAPVRDAIAQLAEETGRRLHFEIEPGTYLVANAGAILARVQDVVDTGASGRKFIKLDSGMTDILRPSLYGAQHPIFLAKKPGRAVPAETENYVVVGHCCESGDLVSCAPGEPETLAERALPRAEIGDFCIVGGAGAYCAAMSAKNYNSFPESAEAMLCENGEMRLIRRRQTLEQIVQNEIA</sequence>
<dbReference type="GO" id="GO:0009089">
    <property type="term" value="P:lysine biosynthetic process via diaminopimelate"/>
    <property type="evidence" value="ECO:0007669"/>
    <property type="project" value="InterPro"/>
</dbReference>
<dbReference type="GO" id="GO:0008836">
    <property type="term" value="F:diaminopimelate decarboxylase activity"/>
    <property type="evidence" value="ECO:0007669"/>
    <property type="project" value="InterPro"/>
</dbReference>
<accession>A0A9D1NK46</accession>
<dbReference type="PRINTS" id="PR01179">
    <property type="entry name" value="ODADCRBXLASE"/>
</dbReference>
<dbReference type="CDD" id="cd06828">
    <property type="entry name" value="PLPDE_III_DapDC"/>
    <property type="match status" value="1"/>
</dbReference>
<organism evidence="9 10">
    <name type="scientific">Candidatus Spyradosoma merdigallinarum</name>
    <dbReference type="NCBI Taxonomy" id="2840950"/>
    <lineage>
        <taxon>Bacteria</taxon>
        <taxon>Pseudomonadati</taxon>
        <taxon>Verrucomicrobiota</taxon>
        <taxon>Opitutia</taxon>
        <taxon>Opitutia incertae sedis</taxon>
        <taxon>Candidatus Spyradosoma</taxon>
    </lineage>
</organism>
<name>A0A9D1NK46_9BACT</name>
<dbReference type="EMBL" id="DVOG01000146">
    <property type="protein sequence ID" value="HIV04619.1"/>
    <property type="molecule type" value="Genomic_DNA"/>
</dbReference>
<reference evidence="9" key="2">
    <citation type="journal article" date="2021" name="PeerJ">
        <title>Extensive microbial diversity within the chicken gut microbiome revealed by metagenomics and culture.</title>
        <authorList>
            <person name="Gilroy R."/>
            <person name="Ravi A."/>
            <person name="Getino M."/>
            <person name="Pursley I."/>
            <person name="Horton D.L."/>
            <person name="Alikhan N.F."/>
            <person name="Baker D."/>
            <person name="Gharbi K."/>
            <person name="Hall N."/>
            <person name="Watson M."/>
            <person name="Adriaenssens E.M."/>
            <person name="Foster-Nyarko E."/>
            <person name="Jarju S."/>
            <person name="Secka A."/>
            <person name="Antonio M."/>
            <person name="Oren A."/>
            <person name="Chaudhuri R.R."/>
            <person name="La Ragione R."/>
            <person name="Hildebrand F."/>
            <person name="Pallen M.J."/>
        </authorList>
    </citation>
    <scope>NUCLEOTIDE SEQUENCE</scope>
    <source>
        <strain evidence="9">10669</strain>
    </source>
</reference>
<evidence type="ECO:0000256" key="5">
    <source>
        <dbReference type="PIRSR" id="PIRSR600183-50"/>
    </source>
</evidence>
<comment type="similarity">
    <text evidence="6">Belongs to the Orn/Lys/Arg decarboxylase class-II family.</text>
</comment>
<dbReference type="PRINTS" id="PR01181">
    <property type="entry name" value="DAPDCRBXLASE"/>
</dbReference>
<feature type="active site" description="Proton donor" evidence="5">
    <location>
        <position position="337"/>
    </location>
</feature>
<feature type="domain" description="Orn/DAP/Arg decarboxylase 2 N-terminal" evidence="8">
    <location>
        <begin position="39"/>
        <end position="269"/>
    </location>
</feature>
<keyword evidence="2" id="KW-0210">Decarboxylase</keyword>
<dbReference type="Proteomes" id="UP000886812">
    <property type="component" value="Unassembled WGS sequence"/>
</dbReference>
<evidence type="ECO:0000256" key="2">
    <source>
        <dbReference type="ARBA" id="ARBA00022793"/>
    </source>
</evidence>
<dbReference type="AlphaFoldDB" id="A0A9D1NK46"/>
<proteinExistence type="inferred from homology"/>
<evidence type="ECO:0000256" key="6">
    <source>
        <dbReference type="RuleBase" id="RU003737"/>
    </source>
</evidence>
<dbReference type="Gene3D" id="2.40.37.10">
    <property type="entry name" value="Lyase, Ornithine Decarboxylase, Chain A, domain 1"/>
    <property type="match status" value="1"/>
</dbReference>
<feature type="modified residue" description="N6-(pyridoxal phosphate)lysine" evidence="5">
    <location>
        <position position="54"/>
    </location>
</feature>